<name>A0AAD8V0S1_9PEZI</name>
<evidence type="ECO:0000313" key="2">
    <source>
        <dbReference type="EMBL" id="KAK1580550.1"/>
    </source>
</evidence>
<comment type="caution">
    <text evidence="2">The sequence shown here is derived from an EMBL/GenBank/DDBJ whole genome shotgun (WGS) entry which is preliminary data.</text>
</comment>
<dbReference type="GeneID" id="85442646"/>
<proteinExistence type="predicted"/>
<protein>
    <submittedName>
        <fullName evidence="2">Uncharacterized protein</fullName>
    </submittedName>
</protein>
<dbReference type="AlphaFoldDB" id="A0AAD8V0S1"/>
<feature type="compositionally biased region" description="Basic and acidic residues" evidence="1">
    <location>
        <begin position="85"/>
        <end position="121"/>
    </location>
</feature>
<feature type="region of interest" description="Disordered" evidence="1">
    <location>
        <begin position="64"/>
        <end position="121"/>
    </location>
</feature>
<dbReference type="EMBL" id="JAHLJV010000054">
    <property type="protein sequence ID" value="KAK1580550.1"/>
    <property type="molecule type" value="Genomic_DNA"/>
</dbReference>
<keyword evidence="3" id="KW-1185">Reference proteome</keyword>
<dbReference type="Proteomes" id="UP001230504">
    <property type="component" value="Unassembled WGS sequence"/>
</dbReference>
<gene>
    <name evidence="2" type="ORF">LY79DRAFT_561448</name>
</gene>
<evidence type="ECO:0000313" key="3">
    <source>
        <dbReference type="Proteomes" id="UP001230504"/>
    </source>
</evidence>
<reference evidence="2" key="1">
    <citation type="submission" date="2021-06" db="EMBL/GenBank/DDBJ databases">
        <title>Comparative genomics, transcriptomics and evolutionary studies reveal genomic signatures of adaptation to plant cell wall in hemibiotrophic fungi.</title>
        <authorList>
            <consortium name="DOE Joint Genome Institute"/>
            <person name="Baroncelli R."/>
            <person name="Diaz J.F."/>
            <person name="Benocci T."/>
            <person name="Peng M."/>
            <person name="Battaglia E."/>
            <person name="Haridas S."/>
            <person name="Andreopoulos W."/>
            <person name="Labutti K."/>
            <person name="Pangilinan J."/>
            <person name="Floch G.L."/>
            <person name="Makela M.R."/>
            <person name="Henrissat B."/>
            <person name="Grigoriev I.V."/>
            <person name="Crouch J.A."/>
            <person name="De Vries R.P."/>
            <person name="Sukno S.A."/>
            <person name="Thon M.R."/>
        </authorList>
    </citation>
    <scope>NUCLEOTIDE SEQUENCE</scope>
    <source>
        <strain evidence="2">CBS 125086</strain>
    </source>
</reference>
<dbReference type="RefSeq" id="XP_060411587.1">
    <property type="nucleotide sequence ID" value="XM_060558406.1"/>
</dbReference>
<evidence type="ECO:0000256" key="1">
    <source>
        <dbReference type="SAM" id="MobiDB-lite"/>
    </source>
</evidence>
<sequence>MYVFQVWLRRAACRTRPRAGVRLGGPTGQSGSWPRIGCVGADIGAAAECRISKGANGSAASEILAREPLATGQPNGAESPVGPGGRRETWRQGDRGREWEFDEQRNTQETGSDDHTATTEP</sequence>
<organism evidence="2 3">
    <name type="scientific">Colletotrichum navitas</name>
    <dbReference type="NCBI Taxonomy" id="681940"/>
    <lineage>
        <taxon>Eukaryota</taxon>
        <taxon>Fungi</taxon>
        <taxon>Dikarya</taxon>
        <taxon>Ascomycota</taxon>
        <taxon>Pezizomycotina</taxon>
        <taxon>Sordariomycetes</taxon>
        <taxon>Hypocreomycetidae</taxon>
        <taxon>Glomerellales</taxon>
        <taxon>Glomerellaceae</taxon>
        <taxon>Colletotrichum</taxon>
        <taxon>Colletotrichum graminicola species complex</taxon>
    </lineage>
</organism>
<accession>A0AAD8V0S1</accession>